<evidence type="ECO:0000256" key="9">
    <source>
        <dbReference type="ARBA" id="ARBA00045224"/>
    </source>
</evidence>
<evidence type="ECO:0000256" key="8">
    <source>
        <dbReference type="ARBA" id="ARBA00023273"/>
    </source>
</evidence>
<dbReference type="RefSeq" id="XP_028662520.1">
    <property type="nucleotide sequence ID" value="XM_028806687.2"/>
</dbReference>
<name>A0A8C4S9Q2_ERPCA</name>
<feature type="coiled-coil region" evidence="12">
    <location>
        <begin position="341"/>
        <end position="368"/>
    </location>
</feature>
<evidence type="ECO:0000313" key="14">
    <source>
        <dbReference type="Proteomes" id="UP000694620"/>
    </source>
</evidence>
<dbReference type="InterPro" id="IPR000435">
    <property type="entry name" value="Tektins"/>
</dbReference>
<reference evidence="13" key="2">
    <citation type="submission" date="2025-08" db="UniProtKB">
        <authorList>
            <consortium name="Ensembl"/>
        </authorList>
    </citation>
    <scope>IDENTIFICATION</scope>
</reference>
<dbReference type="GO" id="GO:0005634">
    <property type="term" value="C:nucleus"/>
    <property type="evidence" value="ECO:0007669"/>
    <property type="project" value="TreeGrafter"/>
</dbReference>
<dbReference type="Proteomes" id="UP000694620">
    <property type="component" value="Chromosome 8"/>
</dbReference>
<dbReference type="GO" id="GO:0005930">
    <property type="term" value="C:axoneme"/>
    <property type="evidence" value="ECO:0007669"/>
    <property type="project" value="UniProtKB-SubCell"/>
</dbReference>
<evidence type="ECO:0000256" key="4">
    <source>
        <dbReference type="ARBA" id="ARBA00022846"/>
    </source>
</evidence>
<evidence type="ECO:0000256" key="11">
    <source>
        <dbReference type="RuleBase" id="RU367040"/>
    </source>
</evidence>
<keyword evidence="7" id="KW-0206">Cytoskeleton</keyword>
<evidence type="ECO:0000313" key="13">
    <source>
        <dbReference type="Ensembl" id="ENSECRP00000013682.1"/>
    </source>
</evidence>
<dbReference type="PRINTS" id="PR00511">
    <property type="entry name" value="TEKTIN"/>
</dbReference>
<proteinExistence type="inferred from homology"/>
<dbReference type="GeneID" id="114655589"/>
<evidence type="ECO:0000256" key="2">
    <source>
        <dbReference type="ARBA" id="ARBA00007209"/>
    </source>
</evidence>
<reference evidence="13" key="3">
    <citation type="submission" date="2025-09" db="UniProtKB">
        <authorList>
            <consortium name="Ensembl"/>
        </authorList>
    </citation>
    <scope>IDENTIFICATION</scope>
</reference>
<keyword evidence="3" id="KW-0963">Cytoplasm</keyword>
<evidence type="ECO:0000256" key="7">
    <source>
        <dbReference type="ARBA" id="ARBA00023212"/>
    </source>
</evidence>
<dbReference type="RefSeq" id="XP_051786422.1">
    <property type="nucleotide sequence ID" value="XM_051930462.1"/>
</dbReference>
<dbReference type="PANTHER" id="PTHR19960">
    <property type="entry name" value="TEKTIN"/>
    <property type="match status" value="1"/>
</dbReference>
<dbReference type="Pfam" id="PF03148">
    <property type="entry name" value="Tektin"/>
    <property type="match status" value="1"/>
</dbReference>
<dbReference type="GeneTree" id="ENSGT00950000182894"/>
<dbReference type="GO" id="GO:0060271">
    <property type="term" value="P:cilium assembly"/>
    <property type="evidence" value="ECO:0007669"/>
    <property type="project" value="UniProtKB-UniRule"/>
</dbReference>
<reference evidence="13" key="1">
    <citation type="submission" date="2021-06" db="EMBL/GenBank/DDBJ databases">
        <authorList>
            <consortium name="Wellcome Sanger Institute Data Sharing"/>
        </authorList>
    </citation>
    <scope>NUCLEOTIDE SEQUENCE [LARGE SCALE GENOMIC DNA]</scope>
</reference>
<comment type="subunit">
    <text evidence="10">Microtubule inner protein component of sperm flagellar doublet microtubules.</text>
</comment>
<keyword evidence="8 11" id="KW-0966">Cell projection</keyword>
<feature type="coiled-coil region" evidence="12">
    <location>
        <begin position="261"/>
        <end position="288"/>
    </location>
</feature>
<evidence type="ECO:0000256" key="1">
    <source>
        <dbReference type="ARBA" id="ARBA00004611"/>
    </source>
</evidence>
<comment type="similarity">
    <text evidence="2 11">Belongs to the tektin family.</text>
</comment>
<comment type="subcellular location">
    <subcellularLocation>
        <location evidence="11">Cytoplasm</location>
        <location evidence="11">Cytoskeleton</location>
        <location evidence="11">Cilium axoneme</location>
    </subcellularLocation>
    <subcellularLocation>
        <location evidence="1">Cytoplasm</location>
        <location evidence="1">Cytoskeleton</location>
        <location evidence="1">Flagellum axoneme</location>
    </subcellularLocation>
</comment>
<evidence type="ECO:0000256" key="10">
    <source>
        <dbReference type="ARBA" id="ARBA00046435"/>
    </source>
</evidence>
<keyword evidence="4 11" id="KW-0282">Flagellum</keyword>
<evidence type="ECO:0000256" key="12">
    <source>
        <dbReference type="SAM" id="Coils"/>
    </source>
</evidence>
<dbReference type="InterPro" id="IPR048256">
    <property type="entry name" value="Tektin-like"/>
</dbReference>
<protein>
    <recommendedName>
        <fullName evidence="11">Tektin</fullName>
    </recommendedName>
</protein>
<dbReference type="OrthoDB" id="10054259at2759"/>
<accession>A0A8C4S9Q2</accession>
<dbReference type="GO" id="GO:0060294">
    <property type="term" value="P:cilium movement involved in cell motility"/>
    <property type="evidence" value="ECO:0007669"/>
    <property type="project" value="UniProtKB-UniRule"/>
</dbReference>
<comment type="function">
    <text evidence="9">Microtubule inner protein (MIP) part of the dynein-decorated doublet microtubules (DMTs) in cilia and flagellar axoneme. Forms filamentous polymers in the walls of ciliary and flagellar microtubules.</text>
</comment>
<keyword evidence="14" id="KW-1185">Reference proteome</keyword>
<dbReference type="RefSeq" id="XP_028662521.1">
    <property type="nucleotide sequence ID" value="XM_028806688.2"/>
</dbReference>
<dbReference type="AlphaFoldDB" id="A0A8C4S9Q2"/>
<organism evidence="13 14">
    <name type="scientific">Erpetoichthys calabaricus</name>
    <name type="common">Rope fish</name>
    <name type="synonym">Calamoichthys calabaricus</name>
    <dbReference type="NCBI Taxonomy" id="27687"/>
    <lineage>
        <taxon>Eukaryota</taxon>
        <taxon>Metazoa</taxon>
        <taxon>Chordata</taxon>
        <taxon>Craniata</taxon>
        <taxon>Vertebrata</taxon>
        <taxon>Euteleostomi</taxon>
        <taxon>Actinopterygii</taxon>
        <taxon>Polypteriformes</taxon>
        <taxon>Polypteridae</taxon>
        <taxon>Erpetoichthys</taxon>
    </lineage>
</organism>
<evidence type="ECO:0000256" key="6">
    <source>
        <dbReference type="ARBA" id="ARBA00023069"/>
    </source>
</evidence>
<evidence type="ECO:0000256" key="3">
    <source>
        <dbReference type="ARBA" id="ARBA00022490"/>
    </source>
</evidence>
<gene>
    <name evidence="13" type="primary">TEKT1</name>
    <name evidence="13" type="synonym">tekt1</name>
</gene>
<sequence length="402" mass="46860">MSRLVQAPPKFLHQEWQLSNHSQYHKAEVQRSQSEQLILESQRLVKEIERSTRLSQKDVNKKLDQRIEDIKFWKKELESKLEETVNEIEVMLTYKTRLEKAIESCKEPMNVAQQCLLEREKRVGIDLVHDDLERELIKETEVIQGVSALLQRTLEQTNEQIRLNRSIKYYLEKDLENKFNAQKIDEDCAVLTNNTPEIHYSNSIVKPVKCPVTPGDWEEFSNANILKSDKEKKSSLALRALIDNLLQQTASDMRKQQLDVNRALQVRIQETKNTKDKLEEHLGKVMEQIRAQETSIDLLKKAITEKEGPIKVAQTRMETRLLRPNVELCHDPAHYRLIREVQEISTNVDRLEETLVRAEAELRGLVRSQLSLEEDIQVKANTLYIDEVLCAQMRSSVAINTF</sequence>
<dbReference type="PANTHER" id="PTHR19960:SF25">
    <property type="entry name" value="TEKTIN-1"/>
    <property type="match status" value="1"/>
</dbReference>
<evidence type="ECO:0000256" key="5">
    <source>
        <dbReference type="ARBA" id="ARBA00023054"/>
    </source>
</evidence>
<dbReference type="GO" id="GO:0015630">
    <property type="term" value="C:microtubule cytoskeleton"/>
    <property type="evidence" value="ECO:0007669"/>
    <property type="project" value="UniProtKB-UniRule"/>
</dbReference>
<dbReference type="CTD" id="83659"/>
<dbReference type="Ensembl" id="ENSECRT00000013919.1">
    <property type="protein sequence ID" value="ENSECRP00000013682.1"/>
    <property type="gene ID" value="ENSECRG00000009141.1"/>
</dbReference>
<keyword evidence="6 11" id="KW-0969">Cilium</keyword>
<keyword evidence="5 12" id="KW-0175">Coiled coil</keyword>